<feature type="compositionally biased region" description="Basic and acidic residues" evidence="1">
    <location>
        <begin position="33"/>
        <end position="60"/>
    </location>
</feature>
<feature type="region of interest" description="Disordered" evidence="1">
    <location>
        <begin position="1"/>
        <end position="60"/>
    </location>
</feature>
<feature type="compositionally biased region" description="Acidic residues" evidence="1">
    <location>
        <begin position="18"/>
        <end position="27"/>
    </location>
</feature>
<dbReference type="Proteomes" id="UP000824120">
    <property type="component" value="Chromosome 12"/>
</dbReference>
<reference evidence="2 3" key="1">
    <citation type="submission" date="2020-09" db="EMBL/GenBank/DDBJ databases">
        <title>De no assembly of potato wild relative species, Solanum commersonii.</title>
        <authorList>
            <person name="Cho K."/>
        </authorList>
    </citation>
    <scope>NUCLEOTIDE SEQUENCE [LARGE SCALE GENOMIC DNA]</scope>
    <source>
        <strain evidence="2">LZ3.2</strain>
        <tissue evidence="2">Leaf</tissue>
    </source>
</reference>
<proteinExistence type="predicted"/>
<keyword evidence="3" id="KW-1185">Reference proteome</keyword>
<evidence type="ECO:0000256" key="1">
    <source>
        <dbReference type="SAM" id="MobiDB-lite"/>
    </source>
</evidence>
<accession>A0A9J5W6X3</accession>
<sequence>MARTMAAIHEDATSSPYEDSEATTDEESSTHNGENHNDMELQKEIRENYDKKFAKHDGPG</sequence>
<organism evidence="2 3">
    <name type="scientific">Solanum commersonii</name>
    <name type="common">Commerson's wild potato</name>
    <name type="synonym">Commerson's nightshade</name>
    <dbReference type="NCBI Taxonomy" id="4109"/>
    <lineage>
        <taxon>Eukaryota</taxon>
        <taxon>Viridiplantae</taxon>
        <taxon>Streptophyta</taxon>
        <taxon>Embryophyta</taxon>
        <taxon>Tracheophyta</taxon>
        <taxon>Spermatophyta</taxon>
        <taxon>Magnoliopsida</taxon>
        <taxon>eudicotyledons</taxon>
        <taxon>Gunneridae</taxon>
        <taxon>Pentapetalae</taxon>
        <taxon>asterids</taxon>
        <taxon>lamiids</taxon>
        <taxon>Solanales</taxon>
        <taxon>Solanaceae</taxon>
        <taxon>Solanoideae</taxon>
        <taxon>Solaneae</taxon>
        <taxon>Solanum</taxon>
    </lineage>
</organism>
<gene>
    <name evidence="2" type="ORF">H5410_061153</name>
</gene>
<evidence type="ECO:0000313" key="3">
    <source>
        <dbReference type="Proteomes" id="UP000824120"/>
    </source>
</evidence>
<dbReference type="AlphaFoldDB" id="A0A9J5W6X3"/>
<name>A0A9J5W6X3_SOLCO</name>
<dbReference type="EMBL" id="JACXVP010000012">
    <property type="protein sequence ID" value="KAG5571387.1"/>
    <property type="molecule type" value="Genomic_DNA"/>
</dbReference>
<comment type="caution">
    <text evidence="2">The sequence shown here is derived from an EMBL/GenBank/DDBJ whole genome shotgun (WGS) entry which is preliminary data.</text>
</comment>
<evidence type="ECO:0000313" key="2">
    <source>
        <dbReference type="EMBL" id="KAG5571387.1"/>
    </source>
</evidence>
<protein>
    <submittedName>
        <fullName evidence="2">Uncharacterized protein</fullName>
    </submittedName>
</protein>